<comment type="caution">
    <text evidence="2">The sequence shown here is derived from an EMBL/GenBank/DDBJ whole genome shotgun (WGS) entry which is preliminary data.</text>
</comment>
<dbReference type="Proteomes" id="UP001207742">
    <property type="component" value="Unassembled WGS sequence"/>
</dbReference>
<name>A0ABT3IK38_9BACT</name>
<sequence length="142" mass="15272">MASLNPYLTFTDNCEAAFNFYKSVFGGEFLTISRFSEAPADCQGAPEESNKIMHVALQIGPESILMGSDKLASFGPVISGDGFSISVGTDTDAEADKLFNGLSAGGTIIMPIGKTFWGSYFGMFTDKFGVQWMVSCDQCIEK</sequence>
<protein>
    <submittedName>
        <fullName evidence="2">VOC family protein</fullName>
    </submittedName>
</protein>
<evidence type="ECO:0000313" key="3">
    <source>
        <dbReference type="Proteomes" id="UP001207742"/>
    </source>
</evidence>
<evidence type="ECO:0000313" key="2">
    <source>
        <dbReference type="EMBL" id="MCW3484325.1"/>
    </source>
</evidence>
<dbReference type="Gene3D" id="3.10.180.10">
    <property type="entry name" value="2,3-Dihydroxybiphenyl 1,2-Dioxygenase, domain 1"/>
    <property type="match status" value="1"/>
</dbReference>
<dbReference type="CDD" id="cd06588">
    <property type="entry name" value="PhnB_like"/>
    <property type="match status" value="1"/>
</dbReference>
<dbReference type="EMBL" id="JAPDNS010000001">
    <property type="protein sequence ID" value="MCW3484325.1"/>
    <property type="molecule type" value="Genomic_DNA"/>
</dbReference>
<feature type="domain" description="Glyoxalase/fosfomycin resistance/dioxygenase" evidence="1">
    <location>
        <begin position="4"/>
        <end position="134"/>
    </location>
</feature>
<dbReference type="RefSeq" id="WP_264729877.1">
    <property type="nucleotide sequence ID" value="NZ_JAPDNR010000001.1"/>
</dbReference>
<keyword evidence="3" id="KW-1185">Reference proteome</keyword>
<dbReference type="SUPFAM" id="SSF54593">
    <property type="entry name" value="Glyoxalase/Bleomycin resistance protein/Dihydroxybiphenyl dioxygenase"/>
    <property type="match status" value="1"/>
</dbReference>
<organism evidence="2 3">
    <name type="scientific">Chitinophaga nivalis</name>
    <dbReference type="NCBI Taxonomy" id="2991709"/>
    <lineage>
        <taxon>Bacteria</taxon>
        <taxon>Pseudomonadati</taxon>
        <taxon>Bacteroidota</taxon>
        <taxon>Chitinophagia</taxon>
        <taxon>Chitinophagales</taxon>
        <taxon>Chitinophagaceae</taxon>
        <taxon>Chitinophaga</taxon>
    </lineage>
</organism>
<evidence type="ECO:0000259" key="1">
    <source>
        <dbReference type="Pfam" id="PF00903"/>
    </source>
</evidence>
<dbReference type="InterPro" id="IPR028973">
    <property type="entry name" value="PhnB-like"/>
</dbReference>
<dbReference type="Pfam" id="PF00903">
    <property type="entry name" value="Glyoxalase"/>
    <property type="match status" value="1"/>
</dbReference>
<dbReference type="PANTHER" id="PTHR33990:SF1">
    <property type="entry name" value="PROTEIN YJDN"/>
    <property type="match status" value="1"/>
</dbReference>
<gene>
    <name evidence="2" type="ORF">OL497_10495</name>
</gene>
<proteinExistence type="predicted"/>
<dbReference type="InterPro" id="IPR004360">
    <property type="entry name" value="Glyas_Fos-R_dOase_dom"/>
</dbReference>
<reference evidence="2 3" key="1">
    <citation type="submission" date="2022-10" db="EMBL/GenBank/DDBJ databases">
        <title>Chitinophaga nivalis PC15 sp. nov., isolated from Pyeongchang county, South Korea.</title>
        <authorList>
            <person name="Trinh H.N."/>
        </authorList>
    </citation>
    <scope>NUCLEOTIDE SEQUENCE [LARGE SCALE GENOMIC DNA]</scope>
    <source>
        <strain evidence="2 3">PC14</strain>
    </source>
</reference>
<dbReference type="PANTHER" id="PTHR33990">
    <property type="entry name" value="PROTEIN YJDN-RELATED"/>
    <property type="match status" value="1"/>
</dbReference>
<dbReference type="InterPro" id="IPR029068">
    <property type="entry name" value="Glyas_Bleomycin-R_OHBP_Dase"/>
</dbReference>
<accession>A0ABT3IK38</accession>